<dbReference type="OrthoDB" id="10316412at2759"/>
<reference evidence="2 3" key="1">
    <citation type="submission" date="2015-01" db="EMBL/GenBank/DDBJ databases">
        <title>Evolution of Trichinella species and genotypes.</title>
        <authorList>
            <person name="Korhonen P.K."/>
            <person name="Edoardo P."/>
            <person name="Giuseppe L.R."/>
            <person name="Gasser R.B."/>
        </authorList>
    </citation>
    <scope>NUCLEOTIDE SEQUENCE [LARGE SCALE GENOMIC DNA]</scope>
    <source>
        <strain evidence="2">ISS3</strain>
    </source>
</reference>
<protein>
    <submittedName>
        <fullName evidence="2">Uncharacterized protein</fullName>
    </submittedName>
</protein>
<gene>
    <name evidence="2" type="ORF">T01_13199</name>
</gene>
<dbReference type="AlphaFoldDB" id="A0A0V1B2Z9"/>
<dbReference type="EMBL" id="JYDH01000120">
    <property type="protein sequence ID" value="KRY31337.1"/>
    <property type="molecule type" value="Genomic_DNA"/>
</dbReference>
<feature type="region of interest" description="Disordered" evidence="1">
    <location>
        <begin position="226"/>
        <end position="249"/>
    </location>
</feature>
<evidence type="ECO:0000313" key="2">
    <source>
        <dbReference type="EMBL" id="KRY31337.1"/>
    </source>
</evidence>
<name>A0A0V1B2Z9_TRISP</name>
<sequence>MGEVAILNKLEQMSARGSASRCLGEIGTEFREAQRQVQNKKMKRNIKPGFFPLQQRDKQRKDNEQQTMEAKVKMRMMKGKKIPTDLPAVCIQPTQVTSGRREKKRKSPLTIKICSALFGGGHGGIAAGVGNVNLALETKPTEPAVFSQRAIVDNISMLNCHSTVKSGRWMDESSRQSGNYLLAGGKLRKAPQLFRANVPLKLFGGILSPTATETVQRIGGKFKMNQKKVNQKQIDPDKRTKRQRGPLPQ</sequence>
<accession>A0A0V1B2Z9</accession>
<feature type="compositionally biased region" description="Basic residues" evidence="1">
    <location>
        <begin position="239"/>
        <end position="249"/>
    </location>
</feature>
<organism evidence="2 3">
    <name type="scientific">Trichinella spiralis</name>
    <name type="common">Trichina worm</name>
    <dbReference type="NCBI Taxonomy" id="6334"/>
    <lineage>
        <taxon>Eukaryota</taxon>
        <taxon>Metazoa</taxon>
        <taxon>Ecdysozoa</taxon>
        <taxon>Nematoda</taxon>
        <taxon>Enoplea</taxon>
        <taxon>Dorylaimia</taxon>
        <taxon>Trichinellida</taxon>
        <taxon>Trichinellidae</taxon>
        <taxon>Trichinella</taxon>
    </lineage>
</organism>
<keyword evidence="3" id="KW-1185">Reference proteome</keyword>
<dbReference type="InParanoid" id="A0A0V1B2Z9"/>
<dbReference type="Proteomes" id="UP000054776">
    <property type="component" value="Unassembled WGS sequence"/>
</dbReference>
<evidence type="ECO:0000256" key="1">
    <source>
        <dbReference type="SAM" id="MobiDB-lite"/>
    </source>
</evidence>
<evidence type="ECO:0000313" key="3">
    <source>
        <dbReference type="Proteomes" id="UP000054776"/>
    </source>
</evidence>
<comment type="caution">
    <text evidence="2">The sequence shown here is derived from an EMBL/GenBank/DDBJ whole genome shotgun (WGS) entry which is preliminary data.</text>
</comment>
<proteinExistence type="predicted"/>